<evidence type="ECO:0000313" key="5">
    <source>
        <dbReference type="Proteomes" id="UP001500767"/>
    </source>
</evidence>
<keyword evidence="2" id="KW-0472">Membrane</keyword>
<dbReference type="InterPro" id="IPR032809">
    <property type="entry name" value="Put_HupE_UreJ"/>
</dbReference>
<gene>
    <name evidence="4" type="ORF">GCM10022197_16270</name>
</gene>
<evidence type="ECO:0000313" key="4">
    <source>
        <dbReference type="EMBL" id="GAA3561407.1"/>
    </source>
</evidence>
<name>A0ABP6X554_9ACTN</name>
<feature type="transmembrane region" description="Helical" evidence="2">
    <location>
        <begin position="334"/>
        <end position="361"/>
    </location>
</feature>
<feature type="signal peptide" evidence="3">
    <location>
        <begin position="1"/>
        <end position="27"/>
    </location>
</feature>
<accession>A0ABP6X554</accession>
<comment type="caution">
    <text evidence="4">The sequence shown here is derived from an EMBL/GenBank/DDBJ whole genome shotgun (WGS) entry which is preliminary data.</text>
</comment>
<protein>
    <recommendedName>
        <fullName evidence="6">HupE / UreJ protein</fullName>
    </recommendedName>
</protein>
<keyword evidence="5" id="KW-1185">Reference proteome</keyword>
<evidence type="ECO:0000256" key="3">
    <source>
        <dbReference type="SAM" id="SignalP"/>
    </source>
</evidence>
<keyword evidence="2" id="KW-1133">Transmembrane helix</keyword>
<reference evidence="5" key="1">
    <citation type="journal article" date="2019" name="Int. J. Syst. Evol. Microbiol.">
        <title>The Global Catalogue of Microorganisms (GCM) 10K type strain sequencing project: providing services to taxonomists for standard genome sequencing and annotation.</title>
        <authorList>
            <consortium name="The Broad Institute Genomics Platform"/>
            <consortium name="The Broad Institute Genome Sequencing Center for Infectious Disease"/>
            <person name="Wu L."/>
            <person name="Ma J."/>
        </authorList>
    </citation>
    <scope>NUCLEOTIDE SEQUENCE [LARGE SCALE GENOMIC DNA]</scope>
    <source>
        <strain evidence="5">JCM 16540</strain>
    </source>
</reference>
<feature type="chain" id="PRO_5045865041" description="HupE / UreJ protein" evidence="3">
    <location>
        <begin position="28"/>
        <end position="451"/>
    </location>
</feature>
<dbReference type="RefSeq" id="WP_204911442.1">
    <property type="nucleotide sequence ID" value="NZ_BAAAYR010000001.1"/>
</dbReference>
<dbReference type="Pfam" id="PF13795">
    <property type="entry name" value="HupE_UreJ_2"/>
    <property type="match status" value="1"/>
</dbReference>
<feature type="region of interest" description="Disordered" evidence="1">
    <location>
        <begin position="430"/>
        <end position="451"/>
    </location>
</feature>
<dbReference type="Proteomes" id="UP001500767">
    <property type="component" value="Unassembled WGS sequence"/>
</dbReference>
<feature type="transmembrane region" description="Helical" evidence="2">
    <location>
        <begin position="404"/>
        <end position="425"/>
    </location>
</feature>
<dbReference type="EMBL" id="BAAAYR010000001">
    <property type="protein sequence ID" value="GAA3561407.1"/>
    <property type="molecule type" value="Genomic_DNA"/>
</dbReference>
<evidence type="ECO:0000256" key="2">
    <source>
        <dbReference type="SAM" id="Phobius"/>
    </source>
</evidence>
<feature type="transmembrane region" description="Helical" evidence="2">
    <location>
        <begin position="373"/>
        <end position="392"/>
    </location>
</feature>
<proteinExistence type="predicted"/>
<evidence type="ECO:0000256" key="1">
    <source>
        <dbReference type="SAM" id="MobiDB-lite"/>
    </source>
</evidence>
<evidence type="ECO:0008006" key="6">
    <source>
        <dbReference type="Google" id="ProtNLM"/>
    </source>
</evidence>
<keyword evidence="2" id="KW-0812">Transmembrane</keyword>
<keyword evidence="3" id="KW-0732">Signal</keyword>
<organism evidence="4 5">
    <name type="scientific">Microlunatus spumicola</name>
    <dbReference type="NCBI Taxonomy" id="81499"/>
    <lineage>
        <taxon>Bacteria</taxon>
        <taxon>Bacillati</taxon>
        <taxon>Actinomycetota</taxon>
        <taxon>Actinomycetes</taxon>
        <taxon>Propionibacteriales</taxon>
        <taxon>Propionibacteriaceae</taxon>
        <taxon>Microlunatus</taxon>
    </lineage>
</organism>
<sequence>MRVLARALAAVALVLGLLVLGTGSASAHVLPTSTVRLAVGASTVEAEVSVPVSDLEAAAGLDLGDASETAVDAQAAAIDAYLLAHVRPTSDDGRAWSVTAAAPTVTGAGDARTTGLYREVHVLLTLTPPAGAGVRSFDLGYDAVVARVATHTVIVTVASDWSSGQVAAPYEVGTVVRDTVTGTVEPLHVDLGAGSDLRGFTSMVRLGITHIAEGTDHQLFLLTLLLPAPLLLAGRRWGGPVPARRAVARIARTTLAFTLGHSVTLALGALGVPAPQRAVEVLIAVSILVAAVHAVRPVFAGREAVVAAAFGLVHGLAFSATLRELDLSGARLVLSLLGFNLGIELMQLVVVALVLPPLVLLARDGRYREGRTAAAVLVGVAAVGWVLARLGLTNPVADLADGLGTVALPVVAVLWVAALVVLRSARAVSAGPPRRPASSGSAAATTPATPG</sequence>